<dbReference type="EMBL" id="OD010354">
    <property type="protein sequence ID" value="CAD7416049.1"/>
    <property type="molecule type" value="Genomic_DNA"/>
</dbReference>
<sequence length="57" mass="6695">MYRIKVASHLTGFHQTCQKMWLLSICAIFLWISCQLVAVRVQYIGGNNLKDKFLYMI</sequence>
<dbReference type="PROSITE" id="PS51257">
    <property type="entry name" value="PROKAR_LIPOPROTEIN"/>
    <property type="match status" value="1"/>
</dbReference>
<proteinExistence type="predicted"/>
<keyword evidence="1" id="KW-1133">Transmembrane helix</keyword>
<keyword evidence="1" id="KW-0472">Membrane</keyword>
<name>A0A7R9DLW2_TIMPO</name>
<accession>A0A7R9DLW2</accession>
<feature type="transmembrane region" description="Helical" evidence="1">
    <location>
        <begin position="21"/>
        <end position="43"/>
    </location>
</feature>
<evidence type="ECO:0000313" key="2">
    <source>
        <dbReference type="EMBL" id="CAD7416049.1"/>
    </source>
</evidence>
<organism evidence="2">
    <name type="scientific">Timema poppense</name>
    <name type="common">Walking stick</name>
    <dbReference type="NCBI Taxonomy" id="170557"/>
    <lineage>
        <taxon>Eukaryota</taxon>
        <taxon>Metazoa</taxon>
        <taxon>Ecdysozoa</taxon>
        <taxon>Arthropoda</taxon>
        <taxon>Hexapoda</taxon>
        <taxon>Insecta</taxon>
        <taxon>Pterygota</taxon>
        <taxon>Neoptera</taxon>
        <taxon>Polyneoptera</taxon>
        <taxon>Phasmatodea</taxon>
        <taxon>Timematodea</taxon>
        <taxon>Timematoidea</taxon>
        <taxon>Timematidae</taxon>
        <taxon>Timema</taxon>
    </lineage>
</organism>
<evidence type="ECO:0000256" key="1">
    <source>
        <dbReference type="SAM" id="Phobius"/>
    </source>
</evidence>
<protein>
    <submittedName>
        <fullName evidence="2">Uncharacterized protein</fullName>
    </submittedName>
</protein>
<dbReference type="AlphaFoldDB" id="A0A7R9DLW2"/>
<keyword evidence="1" id="KW-0812">Transmembrane</keyword>
<reference evidence="2" key="1">
    <citation type="submission" date="2020-11" db="EMBL/GenBank/DDBJ databases">
        <authorList>
            <person name="Tran Van P."/>
        </authorList>
    </citation>
    <scope>NUCLEOTIDE SEQUENCE</scope>
</reference>
<gene>
    <name evidence="2" type="ORF">TPSB3V08_LOCUS10760</name>
</gene>